<organism evidence="9 10">
    <name type="scientific">Gallibacterium anatis</name>
    <dbReference type="NCBI Taxonomy" id="750"/>
    <lineage>
        <taxon>Bacteria</taxon>
        <taxon>Pseudomonadati</taxon>
        <taxon>Pseudomonadota</taxon>
        <taxon>Gammaproteobacteria</taxon>
        <taxon>Pasteurellales</taxon>
        <taxon>Pasteurellaceae</taxon>
        <taxon>Gallibacterium</taxon>
    </lineage>
</organism>
<feature type="binding site" evidence="8">
    <location>
        <begin position="182"/>
        <end position="184"/>
    </location>
    <ligand>
        <name>beta-D-galactose</name>
        <dbReference type="ChEBI" id="CHEBI:27667"/>
    </ligand>
</feature>
<comment type="catalytic activity">
    <reaction evidence="5">
        <text>alpha-D-glucose = beta-D-glucose</text>
        <dbReference type="Rhea" id="RHEA:10264"/>
        <dbReference type="ChEBI" id="CHEBI:15903"/>
        <dbReference type="ChEBI" id="CHEBI:17925"/>
        <dbReference type="EC" id="5.1.3.3"/>
    </reaction>
</comment>
<dbReference type="Gene3D" id="2.70.98.10">
    <property type="match status" value="1"/>
</dbReference>
<dbReference type="InterPro" id="IPR011013">
    <property type="entry name" value="Gal_mutarotase_sf_dom"/>
</dbReference>
<dbReference type="GO" id="GO:0033499">
    <property type="term" value="P:galactose catabolic process via UDP-galactose, Leloir pathway"/>
    <property type="evidence" value="ECO:0007669"/>
    <property type="project" value="TreeGrafter"/>
</dbReference>
<evidence type="ECO:0000313" key="9">
    <source>
        <dbReference type="EMBL" id="WIM78700.1"/>
    </source>
</evidence>
<comment type="pathway">
    <text evidence="1 5">Carbohydrate metabolism; hexose metabolism.</text>
</comment>
<sequence length="353" mass="40266">MMNVNIIPFGEVGNHSVELINISNDNGTKISVTNYGCIITSIAMRDKDNNFNDIVLGFDCLENYLVKHPFFGAVVGRFANRIENASFSVGNEKYELEKNERITNQHIHGGYKGFDKYIWSYDIEEKENCIKIHFHRVSIDGESGYPGNLLVEHIIGLDNDDNIYLDFSAITDKTTIINLTNHSYYNLAGHNAGSIESHNLKLFSDFYTPTTDNIITTGEVKSVLNTGLDFRKPVRIRSNMDKLPNGEIDHNFILRGDIAFDNYKKAAELYEPNNGRMMKVLTTQPAIQIYNASKLSNGNWIGKDNVQYHSFSGICFETQHYPNSTKYAHFPSVFLEPNMIYRQKTIFSFSIKY</sequence>
<evidence type="ECO:0000256" key="1">
    <source>
        <dbReference type="ARBA" id="ARBA00005028"/>
    </source>
</evidence>
<evidence type="ECO:0000256" key="7">
    <source>
        <dbReference type="PIRSR" id="PIRSR005096-2"/>
    </source>
</evidence>
<dbReference type="PIRSF" id="PIRSF005096">
    <property type="entry name" value="GALM"/>
    <property type="match status" value="1"/>
</dbReference>
<dbReference type="InterPro" id="IPR015443">
    <property type="entry name" value="Aldose_1-epimerase"/>
</dbReference>
<dbReference type="SUPFAM" id="SSF74650">
    <property type="entry name" value="Galactose mutarotase-like"/>
    <property type="match status" value="1"/>
</dbReference>
<evidence type="ECO:0000256" key="2">
    <source>
        <dbReference type="ARBA" id="ARBA00006206"/>
    </source>
</evidence>
<comment type="similarity">
    <text evidence="2 5">Belongs to the aldose epimerase family.</text>
</comment>
<dbReference type="PANTHER" id="PTHR10091">
    <property type="entry name" value="ALDOSE-1-EPIMERASE"/>
    <property type="match status" value="1"/>
</dbReference>
<evidence type="ECO:0000256" key="6">
    <source>
        <dbReference type="PIRSR" id="PIRSR005096-1"/>
    </source>
</evidence>
<dbReference type="CDD" id="cd09019">
    <property type="entry name" value="galactose_mutarotase_like"/>
    <property type="match status" value="1"/>
</dbReference>
<dbReference type="Proteomes" id="UP001226750">
    <property type="component" value="Chromosome"/>
</dbReference>
<dbReference type="GO" id="GO:0004034">
    <property type="term" value="F:aldose 1-epimerase activity"/>
    <property type="evidence" value="ECO:0007669"/>
    <property type="project" value="UniProtKB-EC"/>
</dbReference>
<dbReference type="EC" id="5.1.3.3" evidence="5"/>
<dbReference type="AlphaFoldDB" id="A0AAX3XBE7"/>
<dbReference type="InterPro" id="IPR047215">
    <property type="entry name" value="Galactose_mutarotase-like"/>
</dbReference>
<evidence type="ECO:0000256" key="4">
    <source>
        <dbReference type="ARBA" id="ARBA00023277"/>
    </source>
</evidence>
<feature type="binding site" evidence="7">
    <location>
        <position position="249"/>
    </location>
    <ligand>
        <name>beta-D-galactose</name>
        <dbReference type="ChEBI" id="CHEBI:27667"/>
    </ligand>
</feature>
<feature type="active site" description="Proton donor" evidence="6">
    <location>
        <position position="182"/>
    </location>
</feature>
<name>A0AAX3XBE7_9PAST</name>
<gene>
    <name evidence="9" type="ORF">QP018_07905</name>
</gene>
<dbReference type="InterPro" id="IPR014718">
    <property type="entry name" value="GH-type_carb-bd"/>
</dbReference>
<evidence type="ECO:0000313" key="10">
    <source>
        <dbReference type="Proteomes" id="UP001226750"/>
    </source>
</evidence>
<evidence type="ECO:0000256" key="8">
    <source>
        <dbReference type="PIRSR" id="PIRSR005096-3"/>
    </source>
</evidence>
<accession>A0AAX3XBE7</accession>
<keyword evidence="4 5" id="KW-0119">Carbohydrate metabolism</keyword>
<keyword evidence="3 5" id="KW-0413">Isomerase</keyword>
<feature type="active site" description="Proton acceptor" evidence="6">
    <location>
        <position position="317"/>
    </location>
</feature>
<keyword evidence="10" id="KW-1185">Reference proteome</keyword>
<dbReference type="PANTHER" id="PTHR10091:SF0">
    <property type="entry name" value="GALACTOSE MUTAROTASE"/>
    <property type="match status" value="1"/>
</dbReference>
<reference evidence="9 10" key="1">
    <citation type="submission" date="2023-06" db="EMBL/GenBank/DDBJ databases">
        <title>Complete Genome Sequence of Gallibacterium anatis Strain BJF12, Isolated from a chicken with diarrhea.</title>
        <authorList>
            <person name="Guo F."/>
            <person name="Bu W."/>
            <person name="Xu F."/>
            <person name="Wen T."/>
        </authorList>
    </citation>
    <scope>NUCLEOTIDE SEQUENCE [LARGE SCALE GENOMIC DNA]</scope>
    <source>
        <strain evidence="9 10">BJF12</strain>
    </source>
</reference>
<dbReference type="GO" id="GO:0030246">
    <property type="term" value="F:carbohydrate binding"/>
    <property type="evidence" value="ECO:0007669"/>
    <property type="project" value="InterPro"/>
</dbReference>
<dbReference type="GO" id="GO:0006006">
    <property type="term" value="P:glucose metabolic process"/>
    <property type="evidence" value="ECO:0007669"/>
    <property type="project" value="TreeGrafter"/>
</dbReference>
<dbReference type="InterPro" id="IPR008183">
    <property type="entry name" value="Aldose_1/G6P_1-epimerase"/>
</dbReference>
<dbReference type="RefSeq" id="WP_285090701.1">
    <property type="nucleotide sequence ID" value="NZ_CP126975.1"/>
</dbReference>
<dbReference type="Pfam" id="PF01263">
    <property type="entry name" value="Aldose_epim"/>
    <property type="match status" value="1"/>
</dbReference>
<dbReference type="NCBIfam" id="NF008277">
    <property type="entry name" value="PRK11055.1"/>
    <property type="match status" value="1"/>
</dbReference>
<evidence type="ECO:0000256" key="3">
    <source>
        <dbReference type="ARBA" id="ARBA00023235"/>
    </source>
</evidence>
<feature type="binding site" evidence="8">
    <location>
        <begin position="80"/>
        <end position="81"/>
    </location>
    <ligand>
        <name>beta-D-galactose</name>
        <dbReference type="ChEBI" id="CHEBI:27667"/>
    </ligand>
</feature>
<proteinExistence type="inferred from homology"/>
<evidence type="ECO:0000256" key="5">
    <source>
        <dbReference type="PIRNR" id="PIRNR005096"/>
    </source>
</evidence>
<dbReference type="EMBL" id="CP126975">
    <property type="protein sequence ID" value="WIM78700.1"/>
    <property type="molecule type" value="Genomic_DNA"/>
</dbReference>
<protein>
    <recommendedName>
        <fullName evidence="5">Aldose 1-epimerase</fullName>
        <ecNumber evidence="5">5.1.3.3</ecNumber>
    </recommendedName>
</protein>